<dbReference type="GO" id="GO:0004014">
    <property type="term" value="F:adenosylmethionine decarboxylase activity"/>
    <property type="evidence" value="ECO:0007669"/>
    <property type="project" value="UniProtKB-EC"/>
</dbReference>
<comment type="function">
    <text evidence="9">Catalyzes the decarboxylation of S-adenosylmethionine to S-adenosylmethioninamine (dcAdoMet), the propylamine donor required for the synthesis of the polyamines spermine and spermidine from the diamine putrescine.</text>
</comment>
<feature type="active site" description="Proton acceptor; for processing activity" evidence="9">
    <location>
        <position position="69"/>
    </location>
</feature>
<proteinExistence type="inferred from homology"/>
<keyword evidence="2 9" id="KW-0068">Autocatalytic cleavage</keyword>
<feature type="modified residue" description="Pyruvic acid (Ser); by autocatalysis" evidence="9">
    <location>
        <position position="64"/>
    </location>
</feature>
<feature type="active site" description="Proton donor; for catalytic activity" evidence="9">
    <location>
        <position position="84"/>
    </location>
</feature>
<dbReference type="PANTHER" id="PTHR33866">
    <property type="entry name" value="S-ADENOSYLMETHIONINE DECARBOXYLASE PROENZYME"/>
    <property type="match status" value="1"/>
</dbReference>
<comment type="pathway">
    <text evidence="9">Amine and polyamine biosynthesis; S-adenosylmethioninamine biosynthesis; S-adenosylmethioninamine from S-adenosyl-L-methionine: step 1/1.</text>
</comment>
<sequence>MNSFLGHQTTVDFYGCHEERINSSNYIKKVLLQAAKMMNLSVVNAIIHEFSPIGVSGVIVIEESHIAIHTWPEHNYVAIDFFTCGKSYDLVEGIDWLAKEFQAKKVTQSQEKRGNLQEVKKHTLVTNGH</sequence>
<feature type="active site" description="Schiff-base intermediate with substrate; via pyruvic acid" evidence="9">
    <location>
        <position position="64"/>
    </location>
</feature>
<evidence type="ECO:0000256" key="8">
    <source>
        <dbReference type="ARBA" id="ARBA00023317"/>
    </source>
</evidence>
<dbReference type="Proteomes" id="UP001596997">
    <property type="component" value="Unassembled WGS sequence"/>
</dbReference>
<evidence type="ECO:0000256" key="1">
    <source>
        <dbReference type="ARBA" id="ARBA00022793"/>
    </source>
</evidence>
<dbReference type="InterPro" id="IPR016067">
    <property type="entry name" value="S-AdoMet_deCO2ase_core"/>
</dbReference>
<evidence type="ECO:0000256" key="4">
    <source>
        <dbReference type="ARBA" id="ARBA00023115"/>
    </source>
</evidence>
<dbReference type="EMBL" id="JBHTJM010000009">
    <property type="protein sequence ID" value="MFD0964468.1"/>
    <property type="molecule type" value="Genomic_DNA"/>
</dbReference>
<dbReference type="HAMAP" id="MF_00464">
    <property type="entry name" value="AdoMetDC_1"/>
    <property type="match status" value="1"/>
</dbReference>
<evidence type="ECO:0000256" key="6">
    <source>
        <dbReference type="ARBA" id="ARBA00023239"/>
    </source>
</evidence>
<dbReference type="Gene3D" id="3.60.90.10">
    <property type="entry name" value="S-adenosylmethionine decarboxylase"/>
    <property type="match status" value="1"/>
</dbReference>
<keyword evidence="11" id="KW-1185">Reference proteome</keyword>
<evidence type="ECO:0000256" key="2">
    <source>
        <dbReference type="ARBA" id="ARBA00022813"/>
    </source>
</evidence>
<dbReference type="EC" id="4.1.1.50" evidence="9"/>
<keyword evidence="8 9" id="KW-0670">Pyruvate</keyword>
<accession>A0ABW3I3K6</accession>
<keyword evidence="1 9" id="KW-0210">Decarboxylase</keyword>
<evidence type="ECO:0000256" key="7">
    <source>
        <dbReference type="ARBA" id="ARBA00023270"/>
    </source>
</evidence>
<organism evidence="10 11">
    <name type="scientific">Pseudofulvibacter geojedonensis</name>
    <dbReference type="NCBI Taxonomy" id="1123758"/>
    <lineage>
        <taxon>Bacteria</taxon>
        <taxon>Pseudomonadati</taxon>
        <taxon>Bacteroidota</taxon>
        <taxon>Flavobacteriia</taxon>
        <taxon>Flavobacteriales</taxon>
        <taxon>Flavobacteriaceae</taxon>
        <taxon>Pseudofulvibacter</taxon>
    </lineage>
</organism>
<evidence type="ECO:0000256" key="5">
    <source>
        <dbReference type="ARBA" id="ARBA00023145"/>
    </source>
</evidence>
<comment type="caution">
    <text evidence="10">The sequence shown here is derived from an EMBL/GenBank/DDBJ whole genome shotgun (WGS) entry which is preliminary data.</text>
</comment>
<keyword evidence="6 9" id="KW-0456">Lyase</keyword>
<keyword evidence="7 9" id="KW-0704">Schiff base</keyword>
<reference evidence="11" key="1">
    <citation type="journal article" date="2019" name="Int. J. Syst. Evol. Microbiol.">
        <title>The Global Catalogue of Microorganisms (GCM) 10K type strain sequencing project: providing services to taxonomists for standard genome sequencing and annotation.</title>
        <authorList>
            <consortium name="The Broad Institute Genomics Platform"/>
            <consortium name="The Broad Institute Genome Sequencing Center for Infectious Disease"/>
            <person name="Wu L."/>
            <person name="Ma J."/>
        </authorList>
    </citation>
    <scope>NUCLEOTIDE SEQUENCE [LARGE SCALE GENOMIC DNA]</scope>
    <source>
        <strain evidence="11">CCUG 62114</strain>
    </source>
</reference>
<feature type="chain" id="PRO_5044898564" description="S-adenosylmethionine decarboxylase beta chain" evidence="9">
    <location>
        <begin position="1"/>
        <end position="63"/>
    </location>
</feature>
<keyword evidence="5 9" id="KW-0865">Zymogen</keyword>
<evidence type="ECO:0000313" key="10">
    <source>
        <dbReference type="EMBL" id="MFD0964468.1"/>
    </source>
</evidence>
<dbReference type="NCBIfam" id="TIGR03330">
    <property type="entry name" value="SAM_DCase_Bsu"/>
    <property type="match status" value="1"/>
</dbReference>
<keyword evidence="9" id="KW-0949">S-adenosyl-L-methionine</keyword>
<protein>
    <recommendedName>
        <fullName evidence="9">S-adenosylmethionine decarboxylase proenzyme</fullName>
        <shortName evidence="9">AdoMetDC</shortName>
        <shortName evidence="9">SAMDC</shortName>
        <ecNumber evidence="9">4.1.1.50</ecNumber>
    </recommendedName>
    <component>
        <recommendedName>
            <fullName evidence="9">S-adenosylmethionine decarboxylase beta chain</fullName>
        </recommendedName>
    </component>
    <component>
        <recommendedName>
            <fullName evidence="9">S-adenosylmethionine decarboxylase alpha chain</fullName>
        </recommendedName>
    </component>
</protein>
<comment type="subunit">
    <text evidence="9">Heterotetramer of two alpha and two beta chains arranged as a dimer of alpha/beta heterodimers.</text>
</comment>
<evidence type="ECO:0000256" key="3">
    <source>
        <dbReference type="ARBA" id="ARBA00023066"/>
    </source>
</evidence>
<name>A0ABW3I3K6_9FLAO</name>
<dbReference type="SUPFAM" id="SSF56276">
    <property type="entry name" value="S-adenosylmethionine decarboxylase"/>
    <property type="match status" value="1"/>
</dbReference>
<keyword evidence="4 9" id="KW-0620">Polyamine biosynthesis</keyword>
<dbReference type="Pfam" id="PF02675">
    <property type="entry name" value="AdoMet_dc"/>
    <property type="match status" value="1"/>
</dbReference>
<dbReference type="InterPro" id="IPR017716">
    <property type="entry name" value="S-AdoMet_deCOase_pro-enz"/>
</dbReference>
<dbReference type="InterPro" id="IPR003826">
    <property type="entry name" value="AdoMetDC_fam_prok"/>
</dbReference>
<gene>
    <name evidence="10" type="primary">speD</name>
    <name evidence="9" type="synonym">speH</name>
    <name evidence="10" type="ORF">ACFQ1O_10675</name>
</gene>
<comment type="similarity">
    <text evidence="9">Belongs to the prokaryotic AdoMetDC family. Type 1 subfamily.</text>
</comment>
<dbReference type="PANTHER" id="PTHR33866:SF2">
    <property type="entry name" value="S-ADENOSYLMETHIONINE DECARBOXYLASE PROENZYME"/>
    <property type="match status" value="1"/>
</dbReference>
<evidence type="ECO:0000256" key="9">
    <source>
        <dbReference type="HAMAP-Rule" id="MF_00464"/>
    </source>
</evidence>
<keyword evidence="3 9" id="KW-0745">Spermidine biosynthesis</keyword>
<comment type="PTM">
    <text evidence="9">Is synthesized initially as an inactive proenzyme. Formation of the active enzyme involves a self-maturation process in which the active site pyruvoyl group is generated from an internal serine residue via an autocatalytic post-translational modification. Two non-identical subunits are generated from the proenzyme in this reaction, and the pyruvate is formed at the N-terminus of the alpha chain, which is derived from the carboxyl end of the proenzyme. The post-translation cleavage follows an unusual pathway, termed non-hydrolytic serinolysis, in which the side chain hydroxyl group of the serine supplies its oxygen atom to form the C-terminus of the beta chain, while the remainder of the serine residue undergoes an oxidative deamination to produce ammonia and the pyruvoyl group blocking the N-terminus of the alpha chain.</text>
</comment>
<comment type="cofactor">
    <cofactor evidence="9">
        <name>pyruvate</name>
        <dbReference type="ChEBI" id="CHEBI:15361"/>
    </cofactor>
    <text evidence="9">Binds 1 pyruvoyl group covalently per subunit.</text>
</comment>
<dbReference type="RefSeq" id="WP_377716013.1">
    <property type="nucleotide sequence ID" value="NZ_JBHTJM010000009.1"/>
</dbReference>
<feature type="site" description="Cleavage (non-hydrolytic); by autolysis" evidence="9">
    <location>
        <begin position="63"/>
        <end position="64"/>
    </location>
</feature>
<evidence type="ECO:0000313" key="11">
    <source>
        <dbReference type="Proteomes" id="UP001596997"/>
    </source>
</evidence>
<feature type="chain" id="PRO_5044898562" description="S-adenosylmethionine decarboxylase alpha chain" evidence="9">
    <location>
        <begin position="64"/>
        <end position="129"/>
    </location>
</feature>
<comment type="catalytic activity">
    <reaction evidence="9">
        <text>S-adenosyl-L-methionine + H(+) = S-adenosyl 3-(methylsulfanyl)propylamine + CO2</text>
        <dbReference type="Rhea" id="RHEA:15981"/>
        <dbReference type="ChEBI" id="CHEBI:15378"/>
        <dbReference type="ChEBI" id="CHEBI:16526"/>
        <dbReference type="ChEBI" id="CHEBI:57443"/>
        <dbReference type="ChEBI" id="CHEBI:59789"/>
        <dbReference type="EC" id="4.1.1.50"/>
    </reaction>
</comment>